<evidence type="ECO:0000313" key="2">
    <source>
        <dbReference type="EMBL" id="VTJ62055.1"/>
    </source>
</evidence>
<keyword evidence="3" id="KW-1185">Reference proteome</keyword>
<evidence type="ECO:0000313" key="3">
    <source>
        <dbReference type="Proteomes" id="UP000335636"/>
    </source>
</evidence>
<evidence type="ECO:0000313" key="1">
    <source>
        <dbReference type="EMBL" id="KAF7464044.1"/>
    </source>
</evidence>
<dbReference type="EMBL" id="WJEC01008086">
    <property type="protein sequence ID" value="KAF7464044.1"/>
    <property type="molecule type" value="Genomic_DNA"/>
</dbReference>
<proteinExistence type="predicted"/>
<dbReference type="Proteomes" id="UP000662637">
    <property type="component" value="Unassembled WGS sequence"/>
</dbReference>
<dbReference type="Proteomes" id="UP000335636">
    <property type="component" value="Unassembled WGS sequence"/>
</dbReference>
<organism evidence="2 3">
    <name type="scientific">Marmota monax</name>
    <name type="common">Woodchuck</name>
    <dbReference type="NCBI Taxonomy" id="9995"/>
    <lineage>
        <taxon>Eukaryota</taxon>
        <taxon>Metazoa</taxon>
        <taxon>Chordata</taxon>
        <taxon>Craniata</taxon>
        <taxon>Vertebrata</taxon>
        <taxon>Euteleostomi</taxon>
        <taxon>Mammalia</taxon>
        <taxon>Eutheria</taxon>
        <taxon>Euarchontoglires</taxon>
        <taxon>Glires</taxon>
        <taxon>Rodentia</taxon>
        <taxon>Sciuromorpha</taxon>
        <taxon>Sciuridae</taxon>
        <taxon>Xerinae</taxon>
        <taxon>Marmotini</taxon>
        <taxon>Marmota</taxon>
    </lineage>
</organism>
<dbReference type="AlphaFoldDB" id="A0A5E4AXZ8"/>
<reference evidence="2 3" key="1">
    <citation type="submission" date="2019-04" db="EMBL/GenBank/DDBJ databases">
        <authorList>
            <person name="Alioto T."/>
            <person name="Alioto T."/>
        </authorList>
    </citation>
    <scope>NUCLEOTIDE SEQUENCE [LARGE SCALE GENOMIC DNA]</scope>
</reference>
<protein>
    <submittedName>
        <fullName evidence="2">Uncharacterized protein</fullName>
    </submittedName>
</protein>
<accession>A0A5E4AXZ8</accession>
<reference evidence="1" key="2">
    <citation type="submission" date="2020-08" db="EMBL/GenBank/DDBJ databases">
        <authorList>
            <person name="Shumante A."/>
            <person name="Zimin A.V."/>
            <person name="Puiu D."/>
            <person name="Salzberg S.L."/>
        </authorList>
    </citation>
    <scope>NUCLEOTIDE SEQUENCE</scope>
    <source>
        <strain evidence="1">WC2-LM</strain>
        <tissue evidence="1">Liver</tissue>
    </source>
</reference>
<name>A0A5E4AXZ8_MARMO</name>
<dbReference type="EMBL" id="CABDUW010000189">
    <property type="protein sequence ID" value="VTJ62055.1"/>
    <property type="molecule type" value="Genomic_DNA"/>
</dbReference>
<gene>
    <name evidence="1" type="ORF">GHT09_008037</name>
    <name evidence="2" type="ORF">MONAX_5E030866</name>
</gene>
<sequence length="138" mass="14404">MAAVIIPAAEGMGGNFLLFYPAIPTGVDIPPPSPVFSSNLEELEPRGSQSISRAGGMAMASLNGQFEWLWPDTEGIWGARADRVGTGRGRSRALLACGGALWRGFELGATVNGTFGSSAGGSPPPELVWISLLRTCEI</sequence>